<dbReference type="PANTHER" id="PTHR46154:SF4">
    <property type="entry name" value="UREA ACTIVE TRANSPORTER"/>
    <property type="match status" value="1"/>
</dbReference>
<dbReference type="OrthoDB" id="6132759at2759"/>
<organism evidence="3 4">
    <name type="scientific">Mytilus edulis</name>
    <name type="common">Blue mussel</name>
    <dbReference type="NCBI Taxonomy" id="6550"/>
    <lineage>
        <taxon>Eukaryota</taxon>
        <taxon>Metazoa</taxon>
        <taxon>Spiralia</taxon>
        <taxon>Lophotrochozoa</taxon>
        <taxon>Mollusca</taxon>
        <taxon>Bivalvia</taxon>
        <taxon>Autobranchia</taxon>
        <taxon>Pteriomorphia</taxon>
        <taxon>Mytilida</taxon>
        <taxon>Mytiloidea</taxon>
        <taxon>Mytilidae</taxon>
        <taxon>Mytilinae</taxon>
        <taxon>Mytilus</taxon>
    </lineage>
</organism>
<gene>
    <name evidence="3" type="ORF">MEDL_65255</name>
</gene>
<dbReference type="Proteomes" id="UP000683360">
    <property type="component" value="Unassembled WGS sequence"/>
</dbReference>
<comment type="caution">
    <text evidence="3">The sequence shown here is derived from an EMBL/GenBank/DDBJ whole genome shotgun (WGS) entry which is preliminary data.</text>
</comment>
<evidence type="ECO:0000256" key="2">
    <source>
        <dbReference type="SAM" id="Phobius"/>
    </source>
</evidence>
<feature type="transmembrane region" description="Helical" evidence="2">
    <location>
        <begin position="64"/>
        <end position="87"/>
    </location>
</feature>
<dbReference type="InterPro" id="IPR031155">
    <property type="entry name" value="DUR"/>
</dbReference>
<evidence type="ECO:0000313" key="3">
    <source>
        <dbReference type="EMBL" id="CAG2253744.1"/>
    </source>
</evidence>
<evidence type="ECO:0000256" key="1">
    <source>
        <dbReference type="ARBA" id="ARBA00022448"/>
    </source>
</evidence>
<protein>
    <submittedName>
        <fullName evidence="3">DUR3</fullName>
    </submittedName>
</protein>
<accession>A0A8S3VJL7</accession>
<reference evidence="3" key="1">
    <citation type="submission" date="2021-03" db="EMBL/GenBank/DDBJ databases">
        <authorList>
            <person name="Bekaert M."/>
        </authorList>
    </citation>
    <scope>NUCLEOTIDE SEQUENCE</scope>
</reference>
<keyword evidence="1" id="KW-0813">Transport</keyword>
<keyword evidence="4" id="KW-1185">Reference proteome</keyword>
<keyword evidence="2" id="KW-1133">Transmembrane helix</keyword>
<dbReference type="GO" id="GO:0005886">
    <property type="term" value="C:plasma membrane"/>
    <property type="evidence" value="ECO:0007669"/>
    <property type="project" value="TreeGrafter"/>
</dbReference>
<keyword evidence="2" id="KW-0472">Membrane</keyword>
<proteinExistence type="predicted"/>
<sequence>MYEAMKCIQAPDGNYENSFMTFRSRGGVIFGILMFLMSMSVSFFDQANWQSRIAAKPFQGVAGFFIAAYLWFAIPLTITITSTTVYMSMSFQNGTHLLSTLDIDSGYITPYVMESVMGKTGSLHVDYHGNDGINVHRSRIHMLLYEYGYIHIFFNIGRKGIEITQCPLCGKEKTYTDGTENTDKICKCPSVFTCKACEKDVVIRLKAQQFMHPYECSVHAGLVYEGGLGNFLTNTSHHSPLGEKPVVTMSVSSTIIISLCTHNIKTKHDAERIWDKTLSIDNPLNPWRNVYGEELANINVPEDIKVNTTHMTKIFRSTRLLAVVGGLISFVIFGVVIPANVLSLEVLTFDQFSSWTFACQIWVMIAATFAIVVPPVEEIVQIVRYYNRNKSKVYAI</sequence>
<dbReference type="AlphaFoldDB" id="A0A8S3VJL7"/>
<feature type="transmembrane region" description="Helical" evidence="2">
    <location>
        <begin position="320"/>
        <end position="342"/>
    </location>
</feature>
<dbReference type="PANTHER" id="PTHR46154">
    <property type="match status" value="1"/>
</dbReference>
<dbReference type="GO" id="GO:0015204">
    <property type="term" value="F:urea transmembrane transporter activity"/>
    <property type="evidence" value="ECO:0007669"/>
    <property type="project" value="InterPro"/>
</dbReference>
<keyword evidence="2" id="KW-0812">Transmembrane</keyword>
<dbReference type="EMBL" id="CAJPWZ010003164">
    <property type="protein sequence ID" value="CAG2253744.1"/>
    <property type="molecule type" value="Genomic_DNA"/>
</dbReference>
<dbReference type="PROSITE" id="PS51300">
    <property type="entry name" value="NIRD"/>
    <property type="match status" value="1"/>
</dbReference>
<evidence type="ECO:0000313" key="4">
    <source>
        <dbReference type="Proteomes" id="UP000683360"/>
    </source>
</evidence>
<feature type="transmembrane region" description="Helical" evidence="2">
    <location>
        <begin position="354"/>
        <end position="376"/>
    </location>
</feature>
<feature type="transmembrane region" description="Helical" evidence="2">
    <location>
        <begin position="27"/>
        <end position="44"/>
    </location>
</feature>
<name>A0A8S3VJL7_MYTED</name>